<dbReference type="CDD" id="cd00038">
    <property type="entry name" value="CAP_ED"/>
    <property type="match status" value="1"/>
</dbReference>
<dbReference type="PROSITE" id="PS51063">
    <property type="entry name" value="HTH_CRP_2"/>
    <property type="match status" value="1"/>
</dbReference>
<dbReference type="InterPro" id="IPR036390">
    <property type="entry name" value="WH_DNA-bd_sf"/>
</dbReference>
<dbReference type="PANTHER" id="PTHR24567:SF74">
    <property type="entry name" value="HTH-TYPE TRANSCRIPTIONAL REGULATOR ARCR"/>
    <property type="match status" value="1"/>
</dbReference>
<evidence type="ECO:0000259" key="5">
    <source>
        <dbReference type="PROSITE" id="PS51063"/>
    </source>
</evidence>
<dbReference type="GO" id="GO:0005829">
    <property type="term" value="C:cytosol"/>
    <property type="evidence" value="ECO:0007669"/>
    <property type="project" value="TreeGrafter"/>
</dbReference>
<evidence type="ECO:0000256" key="3">
    <source>
        <dbReference type="ARBA" id="ARBA00023163"/>
    </source>
</evidence>
<dbReference type="InterPro" id="IPR050397">
    <property type="entry name" value="Env_Response_Regulators"/>
</dbReference>
<dbReference type="Gene3D" id="1.10.10.10">
    <property type="entry name" value="Winged helix-like DNA-binding domain superfamily/Winged helix DNA-binding domain"/>
    <property type="match status" value="1"/>
</dbReference>
<dbReference type="Pfam" id="PF00027">
    <property type="entry name" value="cNMP_binding"/>
    <property type="match status" value="1"/>
</dbReference>
<dbReference type="EMBL" id="QFXC01000011">
    <property type="protein sequence ID" value="RDH82316.1"/>
    <property type="molecule type" value="Genomic_DNA"/>
</dbReference>
<evidence type="ECO:0000259" key="4">
    <source>
        <dbReference type="PROSITE" id="PS50042"/>
    </source>
</evidence>
<feature type="domain" description="Cyclic nucleotide-binding" evidence="4">
    <location>
        <begin position="25"/>
        <end position="150"/>
    </location>
</feature>
<dbReference type="SUPFAM" id="SSF51206">
    <property type="entry name" value="cAMP-binding domain-like"/>
    <property type="match status" value="1"/>
</dbReference>
<keyword evidence="2" id="KW-0238">DNA-binding</keyword>
<dbReference type="PANTHER" id="PTHR24567">
    <property type="entry name" value="CRP FAMILY TRANSCRIPTIONAL REGULATORY PROTEIN"/>
    <property type="match status" value="1"/>
</dbReference>
<dbReference type="Gene3D" id="2.60.120.10">
    <property type="entry name" value="Jelly Rolls"/>
    <property type="match status" value="1"/>
</dbReference>
<dbReference type="GO" id="GO:0003677">
    <property type="term" value="F:DNA binding"/>
    <property type="evidence" value="ECO:0007669"/>
    <property type="project" value="UniProtKB-KW"/>
</dbReference>
<organism evidence="6 7">
    <name type="scientific">endosymbiont of Galathealinum brachiosum</name>
    <dbReference type="NCBI Taxonomy" id="2200906"/>
    <lineage>
        <taxon>Bacteria</taxon>
        <taxon>Pseudomonadati</taxon>
        <taxon>Pseudomonadota</taxon>
        <taxon>Gammaproteobacteria</taxon>
        <taxon>sulfur-oxidizing symbionts</taxon>
    </lineage>
</organism>
<sequence>MQLYNTQTSLSDATELSRFQKINSTYTELADIRNKTWIDTIDNARLLEAAPDTTLFSGNATCNNFMLILEGTIRIYQTAEDGREITLYRVEAGDLCILSLNSLLKNKSFNAIAVTESNVRALVISSNSFKTMMNEIEPFRDYVISTLTERLCETIYLIQDTAFNHLNMRLACMLGSLFERNQGPTLKITHQELAFELGTTREVISRILKEFERQDCVKLSRGYIELSSAEGLQWFSEPA</sequence>
<gene>
    <name evidence="6" type="ORF">DIZ80_08425</name>
</gene>
<protein>
    <submittedName>
        <fullName evidence="6">Crp/Fnr family transcriptional regulator</fullName>
    </submittedName>
</protein>
<accession>A0A370DDT2</accession>
<dbReference type="InterPro" id="IPR000595">
    <property type="entry name" value="cNMP-bd_dom"/>
</dbReference>
<dbReference type="InterPro" id="IPR014710">
    <property type="entry name" value="RmlC-like_jellyroll"/>
</dbReference>
<dbReference type="GO" id="GO:0003700">
    <property type="term" value="F:DNA-binding transcription factor activity"/>
    <property type="evidence" value="ECO:0007669"/>
    <property type="project" value="TreeGrafter"/>
</dbReference>
<proteinExistence type="predicted"/>
<evidence type="ECO:0000256" key="2">
    <source>
        <dbReference type="ARBA" id="ARBA00023125"/>
    </source>
</evidence>
<evidence type="ECO:0000256" key="1">
    <source>
        <dbReference type="ARBA" id="ARBA00023015"/>
    </source>
</evidence>
<feature type="domain" description="HTH crp-type" evidence="5">
    <location>
        <begin position="164"/>
        <end position="230"/>
    </location>
</feature>
<comment type="caution">
    <text evidence="6">The sequence shown here is derived from an EMBL/GenBank/DDBJ whole genome shotgun (WGS) entry which is preliminary data.</text>
</comment>
<reference evidence="6 7" key="1">
    <citation type="journal article" date="2018" name="ISME J.">
        <title>Endosymbiont genomes yield clues of tubeworm success.</title>
        <authorList>
            <person name="Li Y."/>
            <person name="Liles M.R."/>
            <person name="Halanych K.M."/>
        </authorList>
    </citation>
    <scope>NUCLEOTIDE SEQUENCE [LARGE SCALE GENOMIC DNA]</scope>
    <source>
        <strain evidence="6">A1464</strain>
    </source>
</reference>
<keyword evidence="7" id="KW-1185">Reference proteome</keyword>
<dbReference type="InterPro" id="IPR036388">
    <property type="entry name" value="WH-like_DNA-bd_sf"/>
</dbReference>
<keyword evidence="3" id="KW-0804">Transcription</keyword>
<name>A0A370DDT2_9GAMM</name>
<dbReference type="SMART" id="SM00419">
    <property type="entry name" value="HTH_CRP"/>
    <property type="match status" value="1"/>
</dbReference>
<dbReference type="SUPFAM" id="SSF46785">
    <property type="entry name" value="Winged helix' DNA-binding domain"/>
    <property type="match status" value="1"/>
</dbReference>
<dbReference type="InterPro" id="IPR012318">
    <property type="entry name" value="HTH_CRP"/>
</dbReference>
<evidence type="ECO:0000313" key="7">
    <source>
        <dbReference type="Proteomes" id="UP000254266"/>
    </source>
</evidence>
<evidence type="ECO:0000313" key="6">
    <source>
        <dbReference type="EMBL" id="RDH82316.1"/>
    </source>
</evidence>
<dbReference type="InterPro" id="IPR018490">
    <property type="entry name" value="cNMP-bd_dom_sf"/>
</dbReference>
<dbReference type="PRINTS" id="PR00034">
    <property type="entry name" value="HTHCRP"/>
</dbReference>
<dbReference type="Pfam" id="PF13545">
    <property type="entry name" value="HTH_Crp_2"/>
    <property type="match status" value="1"/>
</dbReference>
<dbReference type="Proteomes" id="UP000254266">
    <property type="component" value="Unassembled WGS sequence"/>
</dbReference>
<dbReference type="AlphaFoldDB" id="A0A370DDT2"/>
<keyword evidence="1" id="KW-0805">Transcription regulation</keyword>
<dbReference type="PROSITE" id="PS50042">
    <property type="entry name" value="CNMP_BINDING_3"/>
    <property type="match status" value="1"/>
</dbReference>